<organism evidence="1 2">
    <name type="scientific">Prunus dulcis</name>
    <name type="common">Almond</name>
    <name type="synonym">Amygdalus dulcis</name>
    <dbReference type="NCBI Taxonomy" id="3755"/>
    <lineage>
        <taxon>Eukaryota</taxon>
        <taxon>Viridiplantae</taxon>
        <taxon>Streptophyta</taxon>
        <taxon>Embryophyta</taxon>
        <taxon>Tracheophyta</taxon>
        <taxon>Spermatophyta</taxon>
        <taxon>Magnoliopsida</taxon>
        <taxon>eudicotyledons</taxon>
        <taxon>Gunneridae</taxon>
        <taxon>Pentapetalae</taxon>
        <taxon>rosids</taxon>
        <taxon>fabids</taxon>
        <taxon>Rosales</taxon>
        <taxon>Rosaceae</taxon>
        <taxon>Amygdaloideae</taxon>
        <taxon>Amygdaleae</taxon>
        <taxon>Prunus</taxon>
    </lineage>
</organism>
<gene>
    <name evidence="1" type="ORF">L3X38_037330</name>
</gene>
<dbReference type="AlphaFoldDB" id="A0AAD4V4B4"/>
<name>A0AAD4V4B4_PRUDU</name>
<evidence type="ECO:0000313" key="1">
    <source>
        <dbReference type="EMBL" id="KAI5317623.1"/>
    </source>
</evidence>
<comment type="caution">
    <text evidence="1">The sequence shown here is derived from an EMBL/GenBank/DDBJ whole genome shotgun (WGS) entry which is preliminary data.</text>
</comment>
<dbReference type="Proteomes" id="UP001054821">
    <property type="component" value="Chromosome 7"/>
</dbReference>
<evidence type="ECO:0000313" key="2">
    <source>
        <dbReference type="Proteomes" id="UP001054821"/>
    </source>
</evidence>
<protein>
    <submittedName>
        <fullName evidence="1">Uncharacterized protein</fullName>
    </submittedName>
</protein>
<proteinExistence type="predicted"/>
<dbReference type="EMBL" id="JAJFAZ020000007">
    <property type="protein sequence ID" value="KAI5317623.1"/>
    <property type="molecule type" value="Genomic_DNA"/>
</dbReference>
<accession>A0AAD4V4B4</accession>
<sequence length="68" mass="7670">MIRPQDQSSGAEKLKDLFPDVHGLPSRRAVEHDIQLVGDSPIPNLGLYCTFVMESDEIKRQIQGLLEH</sequence>
<reference evidence="1 2" key="1">
    <citation type="journal article" date="2022" name="G3 (Bethesda)">
        <title>Whole-genome sequence and methylome profiling of the almond [Prunus dulcis (Mill.) D.A. Webb] cultivar 'Nonpareil'.</title>
        <authorList>
            <person name="D'Amico-Willman K.M."/>
            <person name="Ouma W.Z."/>
            <person name="Meulia T."/>
            <person name="Sideli G.M."/>
            <person name="Gradziel T.M."/>
            <person name="Fresnedo-Ramirez J."/>
        </authorList>
    </citation>
    <scope>NUCLEOTIDE SEQUENCE [LARGE SCALE GENOMIC DNA]</scope>
    <source>
        <strain evidence="1">Clone GOH B32 T37-40</strain>
    </source>
</reference>
<keyword evidence="2" id="KW-1185">Reference proteome</keyword>